<dbReference type="AlphaFoldDB" id="A0A1L9TEV3"/>
<evidence type="ECO:0000256" key="1">
    <source>
        <dbReference type="SAM" id="Phobius"/>
    </source>
</evidence>
<keyword evidence="1" id="KW-0472">Membrane</keyword>
<dbReference type="VEuPathDB" id="FungiDB:ASPSYDRAFT_1007562"/>
<organism evidence="2 3">
    <name type="scientific">Aspergillus sydowii CBS 593.65</name>
    <dbReference type="NCBI Taxonomy" id="1036612"/>
    <lineage>
        <taxon>Eukaryota</taxon>
        <taxon>Fungi</taxon>
        <taxon>Dikarya</taxon>
        <taxon>Ascomycota</taxon>
        <taxon>Pezizomycotina</taxon>
        <taxon>Eurotiomycetes</taxon>
        <taxon>Eurotiomycetidae</taxon>
        <taxon>Eurotiales</taxon>
        <taxon>Aspergillaceae</taxon>
        <taxon>Aspergillus</taxon>
        <taxon>Aspergillus subgen. Nidulantes</taxon>
    </lineage>
</organism>
<keyword evidence="1" id="KW-0812">Transmembrane</keyword>
<dbReference type="RefSeq" id="XP_040701629.1">
    <property type="nucleotide sequence ID" value="XM_040839726.1"/>
</dbReference>
<sequence>MGTRRVQQQVCNLLPGSGRQKLTPTYNASKGNGSGWFVPQLITFQCLISGLWLIMLPTPIYRPLPTISFPLLENQIGIRESKVLSLV</sequence>
<dbReference type="Proteomes" id="UP000184356">
    <property type="component" value="Unassembled WGS sequence"/>
</dbReference>
<evidence type="ECO:0000313" key="3">
    <source>
        <dbReference type="Proteomes" id="UP000184356"/>
    </source>
</evidence>
<accession>A0A1L9TEV3</accession>
<evidence type="ECO:0000313" key="2">
    <source>
        <dbReference type="EMBL" id="OJJ57823.1"/>
    </source>
</evidence>
<dbReference type="EMBL" id="KV878587">
    <property type="protein sequence ID" value="OJJ57823.1"/>
    <property type="molecule type" value="Genomic_DNA"/>
</dbReference>
<reference evidence="3" key="1">
    <citation type="journal article" date="2017" name="Genome Biol.">
        <title>Comparative genomics reveals high biological diversity and specific adaptations in the industrially and medically important fungal genus Aspergillus.</title>
        <authorList>
            <person name="de Vries R.P."/>
            <person name="Riley R."/>
            <person name="Wiebenga A."/>
            <person name="Aguilar-Osorio G."/>
            <person name="Amillis S."/>
            <person name="Uchima C.A."/>
            <person name="Anderluh G."/>
            <person name="Asadollahi M."/>
            <person name="Askin M."/>
            <person name="Barry K."/>
            <person name="Battaglia E."/>
            <person name="Bayram O."/>
            <person name="Benocci T."/>
            <person name="Braus-Stromeyer S.A."/>
            <person name="Caldana C."/>
            <person name="Canovas D."/>
            <person name="Cerqueira G.C."/>
            <person name="Chen F."/>
            <person name="Chen W."/>
            <person name="Choi C."/>
            <person name="Clum A."/>
            <person name="Dos Santos R.A."/>
            <person name="Damasio A.R."/>
            <person name="Diallinas G."/>
            <person name="Emri T."/>
            <person name="Fekete E."/>
            <person name="Flipphi M."/>
            <person name="Freyberg S."/>
            <person name="Gallo A."/>
            <person name="Gournas C."/>
            <person name="Habgood R."/>
            <person name="Hainaut M."/>
            <person name="Harispe M.L."/>
            <person name="Henrissat B."/>
            <person name="Hilden K.S."/>
            <person name="Hope R."/>
            <person name="Hossain A."/>
            <person name="Karabika E."/>
            <person name="Karaffa L."/>
            <person name="Karanyi Z."/>
            <person name="Krasevec N."/>
            <person name="Kuo A."/>
            <person name="Kusch H."/>
            <person name="LaButti K."/>
            <person name="Lagendijk E.L."/>
            <person name="Lapidus A."/>
            <person name="Levasseur A."/>
            <person name="Lindquist E."/>
            <person name="Lipzen A."/>
            <person name="Logrieco A.F."/>
            <person name="MacCabe A."/>
            <person name="Maekelae M.R."/>
            <person name="Malavazi I."/>
            <person name="Melin P."/>
            <person name="Meyer V."/>
            <person name="Mielnichuk N."/>
            <person name="Miskei M."/>
            <person name="Molnar A.P."/>
            <person name="Mule G."/>
            <person name="Ngan C.Y."/>
            <person name="Orejas M."/>
            <person name="Orosz E."/>
            <person name="Ouedraogo J.P."/>
            <person name="Overkamp K.M."/>
            <person name="Park H.-S."/>
            <person name="Perrone G."/>
            <person name="Piumi F."/>
            <person name="Punt P.J."/>
            <person name="Ram A.F."/>
            <person name="Ramon A."/>
            <person name="Rauscher S."/>
            <person name="Record E."/>
            <person name="Riano-Pachon D.M."/>
            <person name="Robert V."/>
            <person name="Roehrig J."/>
            <person name="Ruller R."/>
            <person name="Salamov A."/>
            <person name="Salih N.S."/>
            <person name="Samson R.A."/>
            <person name="Sandor E."/>
            <person name="Sanguinetti M."/>
            <person name="Schuetze T."/>
            <person name="Sepcic K."/>
            <person name="Shelest E."/>
            <person name="Sherlock G."/>
            <person name="Sophianopoulou V."/>
            <person name="Squina F.M."/>
            <person name="Sun H."/>
            <person name="Susca A."/>
            <person name="Todd R.B."/>
            <person name="Tsang A."/>
            <person name="Unkles S.E."/>
            <person name="van de Wiele N."/>
            <person name="van Rossen-Uffink D."/>
            <person name="Oliveira J.V."/>
            <person name="Vesth T.C."/>
            <person name="Visser J."/>
            <person name="Yu J.-H."/>
            <person name="Zhou M."/>
            <person name="Andersen M.R."/>
            <person name="Archer D.B."/>
            <person name="Baker S.E."/>
            <person name="Benoit I."/>
            <person name="Brakhage A.A."/>
            <person name="Braus G.H."/>
            <person name="Fischer R."/>
            <person name="Frisvad J.C."/>
            <person name="Goldman G.H."/>
            <person name="Houbraken J."/>
            <person name="Oakley B."/>
            <person name="Pocsi I."/>
            <person name="Scazzocchio C."/>
            <person name="Seiboth B."/>
            <person name="vanKuyk P.A."/>
            <person name="Wortman J."/>
            <person name="Dyer P.S."/>
            <person name="Grigoriev I.V."/>
        </authorList>
    </citation>
    <scope>NUCLEOTIDE SEQUENCE [LARGE SCALE GENOMIC DNA]</scope>
    <source>
        <strain evidence="3">CBS 593.65</strain>
    </source>
</reference>
<name>A0A1L9TEV3_9EURO</name>
<keyword evidence="3" id="KW-1185">Reference proteome</keyword>
<gene>
    <name evidence="2" type="ORF">ASPSYDRAFT_1007562</name>
</gene>
<protein>
    <submittedName>
        <fullName evidence="2">Uncharacterized protein</fullName>
    </submittedName>
</protein>
<dbReference type="GeneID" id="63755799"/>
<proteinExistence type="predicted"/>
<feature type="transmembrane region" description="Helical" evidence="1">
    <location>
        <begin position="36"/>
        <end position="56"/>
    </location>
</feature>
<keyword evidence="1" id="KW-1133">Transmembrane helix</keyword>